<dbReference type="Pfam" id="PF05016">
    <property type="entry name" value="ParE_toxin"/>
    <property type="match status" value="1"/>
</dbReference>
<gene>
    <name evidence="2" type="ORF">XH99_37595</name>
</gene>
<proteinExistence type="predicted"/>
<keyword evidence="1" id="KW-1277">Toxin-antitoxin system</keyword>
<name>A0A4Q0RT29_9BRAD</name>
<accession>A0A4Q0RT29</accession>
<evidence type="ECO:0000313" key="2">
    <source>
        <dbReference type="EMBL" id="RXH21713.1"/>
    </source>
</evidence>
<comment type="caution">
    <text evidence="2">The sequence shown here is derived from an EMBL/GenBank/DDBJ whole genome shotgun (WGS) entry which is preliminary data.</text>
</comment>
<dbReference type="AlphaFoldDB" id="A0A4Q0RT29"/>
<dbReference type="EMBL" id="LBJQ01000094">
    <property type="protein sequence ID" value="RXH21713.1"/>
    <property type="molecule type" value="Genomic_DNA"/>
</dbReference>
<dbReference type="InterPro" id="IPR007712">
    <property type="entry name" value="RelE/ParE_toxin"/>
</dbReference>
<keyword evidence="3" id="KW-1185">Reference proteome</keyword>
<dbReference type="Gene3D" id="3.30.2310.20">
    <property type="entry name" value="RelE-like"/>
    <property type="match status" value="1"/>
</dbReference>
<sequence length="62" mass="7019">MRSSRIFPNAGLARDEIRSGLRSLAVAPQVVFYRLKDDRAEIVRVLDGRQDIEAIFSKDENG</sequence>
<evidence type="ECO:0000256" key="1">
    <source>
        <dbReference type="ARBA" id="ARBA00022649"/>
    </source>
</evidence>
<organism evidence="2 3">
    <name type="scientific">Bradyrhizobium nanningense</name>
    <dbReference type="NCBI Taxonomy" id="1325118"/>
    <lineage>
        <taxon>Bacteria</taxon>
        <taxon>Pseudomonadati</taxon>
        <taxon>Pseudomonadota</taxon>
        <taxon>Alphaproteobacteria</taxon>
        <taxon>Hyphomicrobiales</taxon>
        <taxon>Nitrobacteraceae</taxon>
        <taxon>Bradyrhizobium</taxon>
    </lineage>
</organism>
<dbReference type="InterPro" id="IPR035093">
    <property type="entry name" value="RelE/ParE_toxin_dom_sf"/>
</dbReference>
<dbReference type="Proteomes" id="UP000289546">
    <property type="component" value="Unassembled WGS sequence"/>
</dbReference>
<protein>
    <recommendedName>
        <fullName evidence="4">Plasmid stabilization system</fullName>
    </recommendedName>
</protein>
<reference evidence="2 3" key="1">
    <citation type="submission" date="2015-04" db="EMBL/GenBank/DDBJ databases">
        <title>Comparative genomics of rhizobia nodulating Arachis hypogaea in China.</title>
        <authorList>
            <person name="Li Y."/>
        </authorList>
    </citation>
    <scope>NUCLEOTIDE SEQUENCE [LARGE SCALE GENOMIC DNA]</scope>
    <source>
        <strain evidence="2 3">CCBAU 51757</strain>
    </source>
</reference>
<evidence type="ECO:0008006" key="4">
    <source>
        <dbReference type="Google" id="ProtNLM"/>
    </source>
</evidence>
<evidence type="ECO:0000313" key="3">
    <source>
        <dbReference type="Proteomes" id="UP000289546"/>
    </source>
</evidence>